<keyword evidence="2" id="KW-1185">Reference proteome</keyword>
<name>A0ACB9SC24_9MYRT</name>
<dbReference type="EMBL" id="CM042880">
    <property type="protein sequence ID" value="KAI4388614.1"/>
    <property type="molecule type" value="Genomic_DNA"/>
</dbReference>
<evidence type="ECO:0000313" key="1">
    <source>
        <dbReference type="EMBL" id="KAI4388614.1"/>
    </source>
</evidence>
<reference evidence="2" key="1">
    <citation type="journal article" date="2023" name="Front. Plant Sci.">
        <title>Chromosomal-level genome assembly of Melastoma candidum provides insights into trichome evolution.</title>
        <authorList>
            <person name="Zhong Y."/>
            <person name="Wu W."/>
            <person name="Sun C."/>
            <person name="Zou P."/>
            <person name="Liu Y."/>
            <person name="Dai S."/>
            <person name="Zhou R."/>
        </authorList>
    </citation>
    <scope>NUCLEOTIDE SEQUENCE [LARGE SCALE GENOMIC DNA]</scope>
</reference>
<dbReference type="Proteomes" id="UP001057402">
    <property type="component" value="Chromosome 1"/>
</dbReference>
<organism evidence="1 2">
    <name type="scientific">Melastoma candidum</name>
    <dbReference type="NCBI Taxonomy" id="119954"/>
    <lineage>
        <taxon>Eukaryota</taxon>
        <taxon>Viridiplantae</taxon>
        <taxon>Streptophyta</taxon>
        <taxon>Embryophyta</taxon>
        <taxon>Tracheophyta</taxon>
        <taxon>Spermatophyta</taxon>
        <taxon>Magnoliopsida</taxon>
        <taxon>eudicotyledons</taxon>
        <taxon>Gunneridae</taxon>
        <taxon>Pentapetalae</taxon>
        <taxon>rosids</taxon>
        <taxon>malvids</taxon>
        <taxon>Myrtales</taxon>
        <taxon>Melastomataceae</taxon>
        <taxon>Melastomatoideae</taxon>
        <taxon>Melastomateae</taxon>
        <taxon>Melastoma</taxon>
    </lineage>
</organism>
<accession>A0ACB9SC24</accession>
<protein>
    <submittedName>
        <fullName evidence="1">Uncharacterized protein</fullName>
    </submittedName>
</protein>
<comment type="caution">
    <text evidence="1">The sequence shown here is derived from an EMBL/GenBank/DDBJ whole genome shotgun (WGS) entry which is preliminary data.</text>
</comment>
<proteinExistence type="predicted"/>
<evidence type="ECO:0000313" key="2">
    <source>
        <dbReference type="Proteomes" id="UP001057402"/>
    </source>
</evidence>
<gene>
    <name evidence="1" type="ORF">MLD38_000926</name>
</gene>
<sequence length="280" mass="31108">MVETEQPPPSPATSPPREFSFEPSFVTRQEKSWTPDKPFAIDLSPADDIFFHGHLLPLRLLSNLQSSVTPRDSSASFTLPSSADDDPVFDNHRIQVPGPTKSAAISQSGIRADADDDSGARQKHKSVKSFSLFGLQRRKAAEGEEDAEHEKQSKRRIRFDIGQVRQAFKTMVKPFSLFRSRTEDDVSYGSCRRKTNDPRHSWGNIATKENWRQEVMRRGRYASAPASMRASPTNSGILVADIPSPKAASDSTIEELQAAIQAAILHCKNSIAKEEMKLTA</sequence>